<proteinExistence type="predicted"/>
<dbReference type="SUPFAM" id="SSF48403">
    <property type="entry name" value="Ankyrin repeat"/>
    <property type="match status" value="1"/>
</dbReference>
<evidence type="ECO:0000313" key="3">
    <source>
        <dbReference type="Proteomes" id="UP000030671"/>
    </source>
</evidence>
<dbReference type="EMBL" id="KI925462">
    <property type="protein sequence ID" value="ETW77755.1"/>
    <property type="molecule type" value="Genomic_DNA"/>
</dbReference>
<accession>W4JXF5</accession>
<dbReference type="PROSITE" id="PS50088">
    <property type="entry name" value="ANK_REPEAT"/>
    <property type="match status" value="2"/>
</dbReference>
<dbReference type="Pfam" id="PF12796">
    <property type="entry name" value="Ank_2"/>
    <property type="match status" value="1"/>
</dbReference>
<dbReference type="InterPro" id="IPR036770">
    <property type="entry name" value="Ankyrin_rpt-contain_sf"/>
</dbReference>
<dbReference type="GeneID" id="20666593"/>
<reference evidence="2 3" key="1">
    <citation type="journal article" date="2012" name="New Phytol.">
        <title>Insight into trade-off between wood decay and parasitism from the genome of a fungal forest pathogen.</title>
        <authorList>
            <person name="Olson A."/>
            <person name="Aerts A."/>
            <person name="Asiegbu F."/>
            <person name="Belbahri L."/>
            <person name="Bouzid O."/>
            <person name="Broberg A."/>
            <person name="Canback B."/>
            <person name="Coutinho P.M."/>
            <person name="Cullen D."/>
            <person name="Dalman K."/>
            <person name="Deflorio G."/>
            <person name="van Diepen L.T."/>
            <person name="Dunand C."/>
            <person name="Duplessis S."/>
            <person name="Durling M."/>
            <person name="Gonthier P."/>
            <person name="Grimwood J."/>
            <person name="Fossdal C.G."/>
            <person name="Hansson D."/>
            <person name="Henrissat B."/>
            <person name="Hietala A."/>
            <person name="Himmelstrand K."/>
            <person name="Hoffmeister D."/>
            <person name="Hogberg N."/>
            <person name="James T.Y."/>
            <person name="Karlsson M."/>
            <person name="Kohler A."/>
            <person name="Kues U."/>
            <person name="Lee Y.H."/>
            <person name="Lin Y.C."/>
            <person name="Lind M."/>
            <person name="Lindquist E."/>
            <person name="Lombard V."/>
            <person name="Lucas S."/>
            <person name="Lunden K."/>
            <person name="Morin E."/>
            <person name="Murat C."/>
            <person name="Park J."/>
            <person name="Raffaello T."/>
            <person name="Rouze P."/>
            <person name="Salamov A."/>
            <person name="Schmutz J."/>
            <person name="Solheim H."/>
            <person name="Stahlberg J."/>
            <person name="Velez H."/>
            <person name="de Vries R.P."/>
            <person name="Wiebenga A."/>
            <person name="Woodward S."/>
            <person name="Yakovlev I."/>
            <person name="Garbelotto M."/>
            <person name="Martin F."/>
            <person name="Grigoriev I.V."/>
            <person name="Stenlid J."/>
        </authorList>
    </citation>
    <scope>NUCLEOTIDE SEQUENCE [LARGE SCALE GENOMIC DNA]</scope>
    <source>
        <strain evidence="2 3">TC 32-1</strain>
    </source>
</reference>
<dbReference type="PROSITE" id="PS50297">
    <property type="entry name" value="ANK_REP_REGION"/>
    <property type="match status" value="2"/>
</dbReference>
<protein>
    <submittedName>
        <fullName evidence="2">Uncharacterized protein</fullName>
    </submittedName>
</protein>
<dbReference type="Proteomes" id="UP000030671">
    <property type="component" value="Unassembled WGS sequence"/>
</dbReference>
<feature type="non-terminal residue" evidence="2">
    <location>
        <position position="458"/>
    </location>
</feature>
<dbReference type="OrthoDB" id="2142040at2759"/>
<dbReference type="PANTHER" id="PTHR34706">
    <property type="entry name" value="SLR1338 PROTEIN"/>
    <property type="match status" value="1"/>
</dbReference>
<feature type="repeat" description="ANK" evidence="1">
    <location>
        <begin position="57"/>
        <end position="93"/>
    </location>
</feature>
<dbReference type="HOGENOM" id="CLU_024883_0_0_1"/>
<dbReference type="InParanoid" id="W4JXF5"/>
<dbReference type="RefSeq" id="XP_009549623.1">
    <property type="nucleotide sequence ID" value="XM_009551328.1"/>
</dbReference>
<dbReference type="KEGG" id="hir:HETIRDRAFT_11852"/>
<organism evidence="2 3">
    <name type="scientific">Heterobasidion irregulare (strain TC 32-1)</name>
    <dbReference type="NCBI Taxonomy" id="747525"/>
    <lineage>
        <taxon>Eukaryota</taxon>
        <taxon>Fungi</taxon>
        <taxon>Dikarya</taxon>
        <taxon>Basidiomycota</taxon>
        <taxon>Agaricomycotina</taxon>
        <taxon>Agaricomycetes</taxon>
        <taxon>Russulales</taxon>
        <taxon>Bondarzewiaceae</taxon>
        <taxon>Heterobasidion</taxon>
        <taxon>Heterobasidion annosum species complex</taxon>
    </lineage>
</organism>
<keyword evidence="1" id="KW-0040">ANK repeat</keyword>
<gene>
    <name evidence="2" type="ORF">HETIRDRAFT_11852</name>
</gene>
<sequence>GTLTADSLKLYLANTNIDSVGGQKSLTPLAAASSRGHLDIVHLLLSNHASPNAPSPYGRTPLFYATSKSPAKDRLAIVHALLDAGAQIDACSADDDLYTPLMNAVTEIRDKDVVHELVDRGASLTQKNAQGQTAQDLAKKTGMERDLRPRAERNSTRAQIIDAILSVVMIIIAYINSGVMKDVVAGIVKKLYGINGSKDPELAKDIPEPRTAEEFKESLNTYVKDSGLEKFFARDDPFLQTLAEKAAALRDDSTTFLGKPDNIKHLTRLSLYQPVIYCDDSGSMQAEDRYTHQRELVNRIARIATKIVPDDLGVELRFINSGSSKNLTAAEIDAAVGAVHPNGGTTIGTELRKKILDPLVYKALPSQSLRRPLLVCTITDGCPSNERETTFKEAIVECRREVVNHGYESTAVMFSISQIGGDKSAKAFLDGLRDDPEIEDVLRCTTDQLDTKLQELKE</sequence>
<dbReference type="eggNOG" id="KOG0504">
    <property type="taxonomic scope" value="Eukaryota"/>
</dbReference>
<evidence type="ECO:0000313" key="2">
    <source>
        <dbReference type="EMBL" id="ETW77755.1"/>
    </source>
</evidence>
<dbReference type="Gene3D" id="1.25.40.20">
    <property type="entry name" value="Ankyrin repeat-containing domain"/>
    <property type="match status" value="1"/>
</dbReference>
<dbReference type="STRING" id="747525.W4JXF5"/>
<dbReference type="AlphaFoldDB" id="W4JXF5"/>
<keyword evidence="3" id="KW-1185">Reference proteome</keyword>
<dbReference type="PANTHER" id="PTHR34706:SF3">
    <property type="entry name" value="ANKYRIN REPEAT PROTEIN (AFU_ORTHOLOGUE AFUA_7G06200)"/>
    <property type="match status" value="1"/>
</dbReference>
<dbReference type="InterPro" id="IPR002110">
    <property type="entry name" value="Ankyrin_rpt"/>
</dbReference>
<feature type="repeat" description="ANK" evidence="1">
    <location>
        <begin position="24"/>
        <end position="56"/>
    </location>
</feature>
<dbReference type="SMART" id="SM00248">
    <property type="entry name" value="ANK"/>
    <property type="match status" value="3"/>
</dbReference>
<feature type="non-terminal residue" evidence="2">
    <location>
        <position position="1"/>
    </location>
</feature>
<evidence type="ECO:0000256" key="1">
    <source>
        <dbReference type="PROSITE-ProRule" id="PRU00023"/>
    </source>
</evidence>
<name>W4JXF5_HETIT</name>